<feature type="transmembrane region" description="Helical" evidence="1">
    <location>
        <begin position="35"/>
        <end position="52"/>
    </location>
</feature>
<sequence>MQENNTRLIDEALSAEPIKNTFRLGWEFVTLNKKFTYISLAIAVGMNLLSYLDPSLAFFVMLIYGFYMIAVQIEVGRVIHGTQNIETFIADVEAVDVKNVIKGHVERAIGSVIGWSLVYTGVMVLFAVAGFMIYAIIGSPNETLVLTLIPAGVLLLLVAYLQPLIQAKVALSANIEEAMFSVFSIVKPELRIRAFSKSYFKYVASLLFVLLAIPFALTMIHGMGLFSSVPLLNEILMIFLPMAVYVTTVIMSVGYMMSARMVGEV</sequence>
<proteinExistence type="predicted"/>
<feature type="transmembrane region" description="Helical" evidence="1">
    <location>
        <begin position="112"/>
        <end position="137"/>
    </location>
</feature>
<reference evidence="2" key="1">
    <citation type="submission" date="2020-01" db="EMBL/GenBank/DDBJ databases">
        <authorList>
            <person name="Meier V. D."/>
            <person name="Meier V D."/>
        </authorList>
    </citation>
    <scope>NUCLEOTIDE SEQUENCE</scope>
    <source>
        <strain evidence="2">HLG_WM_MAG_02</strain>
    </source>
</reference>
<dbReference type="AlphaFoldDB" id="A0A6S6UB35"/>
<keyword evidence="1" id="KW-0812">Transmembrane</keyword>
<keyword evidence="1" id="KW-1133">Transmembrane helix</keyword>
<evidence type="ECO:0000313" key="2">
    <source>
        <dbReference type="EMBL" id="CAA6826013.1"/>
    </source>
</evidence>
<accession>A0A6S6UB35</accession>
<evidence type="ECO:0000256" key="1">
    <source>
        <dbReference type="SAM" id="Phobius"/>
    </source>
</evidence>
<name>A0A6S6UB35_9BACT</name>
<feature type="transmembrane region" description="Helical" evidence="1">
    <location>
        <begin position="143"/>
        <end position="161"/>
    </location>
</feature>
<protein>
    <submittedName>
        <fullName evidence="2">Uncharacterized protein</fullName>
    </submittedName>
</protein>
<organism evidence="2">
    <name type="scientific">uncultured Sulfurovum sp</name>
    <dbReference type="NCBI Taxonomy" id="269237"/>
    <lineage>
        <taxon>Bacteria</taxon>
        <taxon>Pseudomonadati</taxon>
        <taxon>Campylobacterota</taxon>
        <taxon>Epsilonproteobacteria</taxon>
        <taxon>Campylobacterales</taxon>
        <taxon>Sulfurovaceae</taxon>
        <taxon>Sulfurovum</taxon>
        <taxon>environmental samples</taxon>
    </lineage>
</organism>
<feature type="transmembrane region" description="Helical" evidence="1">
    <location>
        <begin position="235"/>
        <end position="257"/>
    </location>
</feature>
<feature type="transmembrane region" description="Helical" evidence="1">
    <location>
        <begin position="58"/>
        <end position="75"/>
    </location>
</feature>
<gene>
    <name evidence="2" type="ORF">HELGO_WM25330</name>
</gene>
<feature type="transmembrane region" description="Helical" evidence="1">
    <location>
        <begin position="199"/>
        <end position="223"/>
    </location>
</feature>
<keyword evidence="1" id="KW-0472">Membrane</keyword>
<dbReference type="EMBL" id="CACVAZ010000201">
    <property type="protein sequence ID" value="CAA6826013.1"/>
    <property type="molecule type" value="Genomic_DNA"/>
</dbReference>